<evidence type="ECO:0000256" key="7">
    <source>
        <dbReference type="ARBA" id="ARBA00022755"/>
    </source>
</evidence>
<dbReference type="KEGG" id="ccun:CCUN_1101"/>
<evidence type="ECO:0000256" key="6">
    <source>
        <dbReference type="ARBA" id="ARBA00022741"/>
    </source>
</evidence>
<comment type="catalytic activity">
    <reaction evidence="12">
        <text>5-phospho-beta-D-ribosylamine + glycine + ATP = N(1)-(5-phospho-beta-D-ribosyl)glycinamide + ADP + phosphate + H(+)</text>
        <dbReference type="Rhea" id="RHEA:17453"/>
        <dbReference type="ChEBI" id="CHEBI:15378"/>
        <dbReference type="ChEBI" id="CHEBI:30616"/>
        <dbReference type="ChEBI" id="CHEBI:43474"/>
        <dbReference type="ChEBI" id="CHEBI:57305"/>
        <dbReference type="ChEBI" id="CHEBI:58681"/>
        <dbReference type="ChEBI" id="CHEBI:143788"/>
        <dbReference type="ChEBI" id="CHEBI:456216"/>
        <dbReference type="EC" id="6.3.4.13"/>
    </reaction>
</comment>
<dbReference type="SUPFAM" id="SSF56059">
    <property type="entry name" value="Glutathione synthetase ATP-binding domain-like"/>
    <property type="match status" value="1"/>
</dbReference>
<dbReference type="InterPro" id="IPR011054">
    <property type="entry name" value="Rudment_hybrid_motif"/>
</dbReference>
<dbReference type="SUPFAM" id="SSF51246">
    <property type="entry name" value="Rudiment single hybrid motif"/>
    <property type="match status" value="1"/>
</dbReference>
<dbReference type="SMART" id="SM01209">
    <property type="entry name" value="GARS_A"/>
    <property type="match status" value="1"/>
</dbReference>
<dbReference type="Gene3D" id="3.40.50.20">
    <property type="match status" value="1"/>
</dbReference>
<evidence type="ECO:0000256" key="2">
    <source>
        <dbReference type="ARBA" id="ARBA00001946"/>
    </source>
</evidence>
<comment type="pathway">
    <text evidence="3 12">Purine metabolism; IMP biosynthesis via de novo pathway; N(1)-(5-phospho-D-ribosyl)glycinamide from 5-phospho-alpha-D-ribose 1-diphosphate: step 2/2.</text>
</comment>
<keyword evidence="8 13" id="KW-0067">ATP-binding</keyword>
<evidence type="ECO:0000256" key="11">
    <source>
        <dbReference type="ARBA" id="ARBA00042864"/>
    </source>
</evidence>
<protein>
    <recommendedName>
        <fullName evidence="4 12">Phosphoribosylamine--glycine ligase</fullName>
        <ecNumber evidence="4 12">6.3.4.13</ecNumber>
    </recommendedName>
    <alternativeName>
        <fullName evidence="12">GARS</fullName>
    </alternativeName>
    <alternativeName>
        <fullName evidence="10 12">Glycinamide ribonucleotide synthetase</fullName>
    </alternativeName>
    <alternativeName>
        <fullName evidence="11 12">Phosphoribosylglycinamide synthetase</fullName>
    </alternativeName>
</protein>
<dbReference type="InterPro" id="IPR011761">
    <property type="entry name" value="ATP-grasp"/>
</dbReference>
<dbReference type="Pfam" id="PF02844">
    <property type="entry name" value="GARS_N"/>
    <property type="match status" value="1"/>
</dbReference>
<dbReference type="Pfam" id="PF02843">
    <property type="entry name" value="GARS_C"/>
    <property type="match status" value="1"/>
</dbReference>
<dbReference type="SMART" id="SM01210">
    <property type="entry name" value="GARS_C"/>
    <property type="match status" value="1"/>
</dbReference>
<evidence type="ECO:0000256" key="9">
    <source>
        <dbReference type="ARBA" id="ARBA00038345"/>
    </source>
</evidence>
<keyword evidence="6 13" id="KW-0547">Nucleotide-binding</keyword>
<sequence length="416" mass="45795">MKIMILGSGAREYSIALAFKKIQKDIEFYFMPGNGATKALGMNLNIKDLNELANYAKEINIDLCIVGSETFLADGVVDIFKNLNLNIFGPSKAAAKLESSKAFMKDFLKKYHIKTARYLNTKDINEAKKFIENLNLPIVVKADGLCAGKGVIIAKTHQEALEETQKMLSGESFGEAGKCVIIEEFLKGFELSIFAICDGEDFVLLPVAQDHKKLLDNDEGPNTGGMGAYAPSSLANQELLEKIQKNIIIPTLKGMKEEGAEFCGVLFAGIMVVNEEPYVLEFNVRFGDPECEALMPLIENPLELILAATQKNLKNIAVKIKNQCAVAVVCASENYPYKASPKSEIHIKNIPENSHISYAGVSLEQDKLMADGGRILVCVGLGENIQEAKNKAYELCANVDFKGKQFRKDIGFWVCQ</sequence>
<dbReference type="PROSITE" id="PS50975">
    <property type="entry name" value="ATP_GRASP"/>
    <property type="match status" value="1"/>
</dbReference>
<dbReference type="EC" id="6.3.4.13" evidence="4 12"/>
<dbReference type="RefSeq" id="WP_027305624.1">
    <property type="nucleotide sequence ID" value="NZ_CP020867.1"/>
</dbReference>
<dbReference type="GO" id="GO:0006189">
    <property type="term" value="P:'de novo' IMP biosynthetic process"/>
    <property type="evidence" value="ECO:0007669"/>
    <property type="project" value="UniProtKB-UniRule"/>
</dbReference>
<name>A0A1W6BX99_9BACT</name>
<dbReference type="HAMAP" id="MF_00138">
    <property type="entry name" value="GARS"/>
    <property type="match status" value="1"/>
</dbReference>
<keyword evidence="7 12" id="KW-0658">Purine biosynthesis</keyword>
<evidence type="ECO:0000256" key="12">
    <source>
        <dbReference type="HAMAP-Rule" id="MF_00138"/>
    </source>
</evidence>
<dbReference type="GO" id="GO:0046872">
    <property type="term" value="F:metal ion binding"/>
    <property type="evidence" value="ECO:0007669"/>
    <property type="project" value="InterPro"/>
</dbReference>
<dbReference type="Pfam" id="PF01071">
    <property type="entry name" value="GARS_A"/>
    <property type="match status" value="1"/>
</dbReference>
<comment type="similarity">
    <text evidence="9 12">Belongs to the GARS family.</text>
</comment>
<dbReference type="Gene3D" id="3.30.470.20">
    <property type="entry name" value="ATP-grasp fold, B domain"/>
    <property type="match status" value="1"/>
</dbReference>
<evidence type="ECO:0000259" key="14">
    <source>
        <dbReference type="PROSITE" id="PS50975"/>
    </source>
</evidence>
<comment type="cofactor">
    <cofactor evidence="2">
        <name>Mg(2+)</name>
        <dbReference type="ChEBI" id="CHEBI:18420"/>
    </cofactor>
</comment>
<dbReference type="InterPro" id="IPR020561">
    <property type="entry name" value="PRibGlycinamid_synth_ATP-grasp"/>
</dbReference>
<evidence type="ECO:0000256" key="4">
    <source>
        <dbReference type="ARBA" id="ARBA00013255"/>
    </source>
</evidence>
<dbReference type="InterPro" id="IPR037123">
    <property type="entry name" value="PRibGlycinamide_synth_C_sf"/>
</dbReference>
<evidence type="ECO:0000256" key="13">
    <source>
        <dbReference type="PROSITE-ProRule" id="PRU00409"/>
    </source>
</evidence>
<dbReference type="PANTHER" id="PTHR43472">
    <property type="entry name" value="PHOSPHORIBOSYLAMINE--GLYCINE LIGASE"/>
    <property type="match status" value="1"/>
</dbReference>
<evidence type="ECO:0000256" key="5">
    <source>
        <dbReference type="ARBA" id="ARBA00022598"/>
    </source>
</evidence>
<dbReference type="OrthoDB" id="9807240at2"/>
<dbReference type="AlphaFoldDB" id="A0A1W6BX99"/>
<dbReference type="InterPro" id="IPR020560">
    <property type="entry name" value="PRibGlycinamide_synth_C-dom"/>
</dbReference>
<dbReference type="EMBL" id="CP020867">
    <property type="protein sequence ID" value="ARJ56698.1"/>
    <property type="molecule type" value="Genomic_DNA"/>
</dbReference>
<dbReference type="InterPro" id="IPR000115">
    <property type="entry name" value="PRibGlycinamide_synth"/>
</dbReference>
<dbReference type="GO" id="GO:0009113">
    <property type="term" value="P:purine nucleobase biosynthetic process"/>
    <property type="evidence" value="ECO:0007669"/>
    <property type="project" value="InterPro"/>
</dbReference>
<dbReference type="STRING" id="1121267.CCUN_1101"/>
<dbReference type="InterPro" id="IPR020562">
    <property type="entry name" value="PRibGlycinamide_synth_N"/>
</dbReference>
<reference evidence="15 16" key="1">
    <citation type="submission" date="2017-04" db="EMBL/GenBank/DDBJ databases">
        <title>Complete genome sequence of the Campylobacter cuniculorum type strain LMG24588.</title>
        <authorList>
            <person name="Miller W.G."/>
            <person name="Yee E."/>
            <person name="Revez J."/>
            <person name="Bono J.L."/>
            <person name="Rossi M."/>
        </authorList>
    </citation>
    <scope>NUCLEOTIDE SEQUENCE [LARGE SCALE GENOMIC DNA]</scope>
    <source>
        <strain evidence="15 16">LMG 24588</strain>
    </source>
</reference>
<comment type="cofactor">
    <cofactor evidence="1">
        <name>Mn(2+)</name>
        <dbReference type="ChEBI" id="CHEBI:29035"/>
    </cofactor>
</comment>
<evidence type="ECO:0000256" key="8">
    <source>
        <dbReference type="ARBA" id="ARBA00022840"/>
    </source>
</evidence>
<dbReference type="NCBIfam" id="TIGR00877">
    <property type="entry name" value="purD"/>
    <property type="match status" value="1"/>
</dbReference>
<evidence type="ECO:0000313" key="15">
    <source>
        <dbReference type="EMBL" id="ARJ56698.1"/>
    </source>
</evidence>
<evidence type="ECO:0000256" key="10">
    <source>
        <dbReference type="ARBA" id="ARBA00042242"/>
    </source>
</evidence>
<evidence type="ECO:0000313" key="16">
    <source>
        <dbReference type="Proteomes" id="UP000192902"/>
    </source>
</evidence>
<proteinExistence type="inferred from homology"/>
<evidence type="ECO:0000256" key="1">
    <source>
        <dbReference type="ARBA" id="ARBA00001936"/>
    </source>
</evidence>
<dbReference type="SUPFAM" id="SSF52440">
    <property type="entry name" value="PreATP-grasp domain"/>
    <property type="match status" value="1"/>
</dbReference>
<evidence type="ECO:0000256" key="3">
    <source>
        <dbReference type="ARBA" id="ARBA00005174"/>
    </source>
</evidence>
<gene>
    <name evidence="12 15" type="primary">purD</name>
    <name evidence="15" type="ORF">CCUN_1101</name>
</gene>
<dbReference type="Gene3D" id="3.30.1490.20">
    <property type="entry name" value="ATP-grasp fold, A domain"/>
    <property type="match status" value="1"/>
</dbReference>
<dbReference type="eggNOG" id="COG0151">
    <property type="taxonomic scope" value="Bacteria"/>
</dbReference>
<organism evidence="15 16">
    <name type="scientific">Campylobacter cuniculorum DSM 23162 = LMG 24588</name>
    <dbReference type="NCBI Taxonomy" id="1121267"/>
    <lineage>
        <taxon>Bacteria</taxon>
        <taxon>Pseudomonadati</taxon>
        <taxon>Campylobacterota</taxon>
        <taxon>Epsilonproteobacteria</taxon>
        <taxon>Campylobacterales</taxon>
        <taxon>Campylobacteraceae</taxon>
        <taxon>Campylobacter</taxon>
    </lineage>
</organism>
<dbReference type="GO" id="GO:0005524">
    <property type="term" value="F:ATP binding"/>
    <property type="evidence" value="ECO:0007669"/>
    <property type="project" value="UniProtKB-UniRule"/>
</dbReference>
<dbReference type="InterPro" id="IPR013815">
    <property type="entry name" value="ATP_grasp_subdomain_1"/>
</dbReference>
<dbReference type="InterPro" id="IPR016185">
    <property type="entry name" value="PreATP-grasp_dom_sf"/>
</dbReference>
<keyword evidence="5 12" id="KW-0436">Ligase</keyword>
<dbReference type="UniPathway" id="UPA00074">
    <property type="reaction ID" value="UER00125"/>
</dbReference>
<dbReference type="Proteomes" id="UP000192902">
    <property type="component" value="Chromosome"/>
</dbReference>
<accession>A0A1W6BX99</accession>
<feature type="domain" description="ATP-grasp" evidence="14">
    <location>
        <begin position="105"/>
        <end position="322"/>
    </location>
</feature>
<dbReference type="PANTHER" id="PTHR43472:SF1">
    <property type="entry name" value="PHOSPHORIBOSYLAMINE--GLYCINE LIGASE, CHLOROPLASTIC"/>
    <property type="match status" value="1"/>
</dbReference>
<dbReference type="PROSITE" id="PS00184">
    <property type="entry name" value="GARS"/>
    <property type="match status" value="1"/>
</dbReference>
<dbReference type="Gene3D" id="3.90.600.10">
    <property type="entry name" value="Phosphoribosylglycinamide synthetase, C-terminal domain"/>
    <property type="match status" value="1"/>
</dbReference>
<dbReference type="GO" id="GO:0004637">
    <property type="term" value="F:phosphoribosylamine-glycine ligase activity"/>
    <property type="evidence" value="ECO:0007669"/>
    <property type="project" value="UniProtKB-UniRule"/>
</dbReference>
<dbReference type="InterPro" id="IPR020559">
    <property type="entry name" value="PRibGlycinamide_synth_CS"/>
</dbReference>